<sequence>MYRIREVDGQDDDVVDTLTELHRLTFFNTASVPAFDYSHWWLALHGTEPVAFAGVIASTHACNAGYFCRVGVLRKHGGNRIRLRLMRALEARARLNGRYSVVSDTTDNLPSANNFICAGYGLYRPQRPWAWPHTLYWRKSIN</sequence>
<evidence type="ECO:0000313" key="3">
    <source>
        <dbReference type="Proteomes" id="UP000183208"/>
    </source>
</evidence>
<proteinExistence type="predicted"/>
<accession>A0A1H4RAX5</accession>
<name>A0A1H4RAX5_9BRAD</name>
<dbReference type="CDD" id="cd04301">
    <property type="entry name" value="NAT_SF"/>
    <property type="match status" value="1"/>
</dbReference>
<evidence type="ECO:0000313" key="2">
    <source>
        <dbReference type="EMBL" id="SEC28986.1"/>
    </source>
</evidence>
<dbReference type="SUPFAM" id="SSF55729">
    <property type="entry name" value="Acyl-CoA N-acyltransferases (Nat)"/>
    <property type="match status" value="1"/>
</dbReference>
<dbReference type="AlphaFoldDB" id="A0A1H4RAX5"/>
<dbReference type="Pfam" id="PF00583">
    <property type="entry name" value="Acetyltransf_1"/>
    <property type="match status" value="1"/>
</dbReference>
<dbReference type="Proteomes" id="UP000183208">
    <property type="component" value="Unassembled WGS sequence"/>
</dbReference>
<dbReference type="GO" id="GO:0016747">
    <property type="term" value="F:acyltransferase activity, transferring groups other than amino-acyl groups"/>
    <property type="evidence" value="ECO:0007669"/>
    <property type="project" value="InterPro"/>
</dbReference>
<feature type="domain" description="N-acetyltransferase" evidence="1">
    <location>
        <begin position="2"/>
        <end position="142"/>
    </location>
</feature>
<organism evidence="2 3">
    <name type="scientific">Bradyrhizobium lablabi</name>
    <dbReference type="NCBI Taxonomy" id="722472"/>
    <lineage>
        <taxon>Bacteria</taxon>
        <taxon>Pseudomonadati</taxon>
        <taxon>Pseudomonadota</taxon>
        <taxon>Alphaproteobacteria</taxon>
        <taxon>Hyphomicrobiales</taxon>
        <taxon>Nitrobacteraceae</taxon>
        <taxon>Bradyrhizobium</taxon>
    </lineage>
</organism>
<dbReference type="Gene3D" id="3.40.630.30">
    <property type="match status" value="1"/>
</dbReference>
<protein>
    <recommendedName>
        <fullName evidence="1">N-acetyltransferase domain-containing protein</fullName>
    </recommendedName>
</protein>
<dbReference type="OrthoDB" id="8230331at2"/>
<evidence type="ECO:0000259" key="1">
    <source>
        <dbReference type="PROSITE" id="PS51186"/>
    </source>
</evidence>
<dbReference type="InterPro" id="IPR000182">
    <property type="entry name" value="GNAT_dom"/>
</dbReference>
<dbReference type="EMBL" id="FNTI01000001">
    <property type="protein sequence ID" value="SEC28986.1"/>
    <property type="molecule type" value="Genomic_DNA"/>
</dbReference>
<dbReference type="InterPro" id="IPR016181">
    <property type="entry name" value="Acyl_CoA_acyltransferase"/>
</dbReference>
<gene>
    <name evidence="2" type="ORF">SAMN05444171_1069</name>
</gene>
<dbReference type="RefSeq" id="WP_074816489.1">
    <property type="nucleotide sequence ID" value="NZ_FNTI01000001.1"/>
</dbReference>
<dbReference type="PROSITE" id="PS51186">
    <property type="entry name" value="GNAT"/>
    <property type="match status" value="1"/>
</dbReference>
<reference evidence="2 3" key="1">
    <citation type="submission" date="2016-10" db="EMBL/GenBank/DDBJ databases">
        <authorList>
            <person name="de Groot N.N."/>
        </authorList>
    </citation>
    <scope>NUCLEOTIDE SEQUENCE [LARGE SCALE GENOMIC DNA]</scope>
    <source>
        <strain evidence="2 3">GAS522</strain>
    </source>
</reference>